<reference evidence="5" key="1">
    <citation type="submission" date="2011-12" db="EMBL/GenBank/DDBJ databases">
        <title>The complete genome of chromosome of Sulfobacillus acidophilus DSM 10332.</title>
        <authorList>
            <person name="Lucas S."/>
            <person name="Han J."/>
            <person name="Lapidus A."/>
            <person name="Bruce D."/>
            <person name="Goodwin L."/>
            <person name="Pitluck S."/>
            <person name="Peters L."/>
            <person name="Kyrpides N."/>
            <person name="Mavromatis K."/>
            <person name="Ivanova N."/>
            <person name="Mikhailova N."/>
            <person name="Chertkov O."/>
            <person name="Saunders E."/>
            <person name="Detter J.C."/>
            <person name="Tapia R."/>
            <person name="Han C."/>
            <person name="Land M."/>
            <person name="Hauser L."/>
            <person name="Markowitz V."/>
            <person name="Cheng J.-F."/>
            <person name="Hugenholtz P."/>
            <person name="Woyke T."/>
            <person name="Wu D."/>
            <person name="Pukall R."/>
            <person name="Gehrich-Schroeter G."/>
            <person name="Schneider S."/>
            <person name="Klenk H.-P."/>
            <person name="Eisen J.A."/>
        </authorList>
    </citation>
    <scope>NUCLEOTIDE SEQUENCE [LARGE SCALE GENOMIC DNA]</scope>
    <source>
        <strain evidence="5">ATCC 700253 / DSM 10332 / NAL</strain>
    </source>
</reference>
<comment type="similarity">
    <text evidence="1">Belongs to the short-chain dehydrogenases/reductases (SDR) family.</text>
</comment>
<dbReference type="STRING" id="679936.Sulac_0799"/>
<dbReference type="Pfam" id="PF13561">
    <property type="entry name" value="adh_short_C2"/>
    <property type="match status" value="1"/>
</dbReference>
<dbReference type="EC" id="1.3.1.9" evidence="4"/>
<dbReference type="SUPFAM" id="SSF51735">
    <property type="entry name" value="NAD(P)-binding Rossmann-fold domains"/>
    <property type="match status" value="1"/>
</dbReference>
<dbReference type="InterPro" id="IPR036291">
    <property type="entry name" value="NAD(P)-bd_dom_sf"/>
</dbReference>
<dbReference type="PANTHER" id="PTHR43639">
    <property type="entry name" value="OXIDOREDUCTASE, SHORT-CHAIN DEHYDROGENASE/REDUCTASE FAMILY (AFU_ORTHOLOGUE AFUA_5G02870)"/>
    <property type="match status" value="1"/>
</dbReference>
<organism evidence="4 5">
    <name type="scientific">Sulfobacillus acidophilus (strain ATCC 700253 / DSM 10332 / NAL)</name>
    <dbReference type="NCBI Taxonomy" id="679936"/>
    <lineage>
        <taxon>Bacteria</taxon>
        <taxon>Bacillati</taxon>
        <taxon>Bacillota</taxon>
        <taxon>Clostridia</taxon>
        <taxon>Eubacteriales</taxon>
        <taxon>Clostridiales Family XVII. Incertae Sedis</taxon>
        <taxon>Sulfobacillus</taxon>
    </lineage>
</organism>
<evidence type="ECO:0000313" key="4">
    <source>
        <dbReference type="EMBL" id="AEW04302.1"/>
    </source>
</evidence>
<evidence type="ECO:0000259" key="3">
    <source>
        <dbReference type="SMART" id="SM00822"/>
    </source>
</evidence>
<dbReference type="PRINTS" id="PR00081">
    <property type="entry name" value="GDHRDH"/>
</dbReference>
<dbReference type="PATRIC" id="fig|679936.5.peg.850"/>
<feature type="domain" description="Ketoreductase" evidence="3">
    <location>
        <begin position="5"/>
        <end position="187"/>
    </location>
</feature>
<dbReference type="AlphaFoldDB" id="G8U169"/>
<dbReference type="HOGENOM" id="CLU_010194_1_2_9"/>
<dbReference type="Gene3D" id="3.40.50.720">
    <property type="entry name" value="NAD(P)-binding Rossmann-like Domain"/>
    <property type="match status" value="1"/>
</dbReference>
<dbReference type="InterPro" id="IPR057326">
    <property type="entry name" value="KR_dom"/>
</dbReference>
<protein>
    <submittedName>
        <fullName evidence="4">Enoyl-(Acyl-carrier-protein) reductase (NADH)</fullName>
        <ecNumber evidence="4">1.3.1.9</ecNumber>
    </submittedName>
</protein>
<name>G8U169_SULAD</name>
<keyword evidence="5" id="KW-1185">Reference proteome</keyword>
<gene>
    <name evidence="4" type="ordered locus">Sulac_0799</name>
</gene>
<dbReference type="Proteomes" id="UP000005439">
    <property type="component" value="Chromosome"/>
</dbReference>
<dbReference type="InterPro" id="IPR002347">
    <property type="entry name" value="SDR_fam"/>
</dbReference>
<proteinExistence type="inferred from homology"/>
<dbReference type="EMBL" id="CP003179">
    <property type="protein sequence ID" value="AEW04302.1"/>
    <property type="molecule type" value="Genomic_DNA"/>
</dbReference>
<evidence type="ECO:0000256" key="2">
    <source>
        <dbReference type="ARBA" id="ARBA00023002"/>
    </source>
</evidence>
<evidence type="ECO:0000313" key="5">
    <source>
        <dbReference type="Proteomes" id="UP000005439"/>
    </source>
</evidence>
<reference evidence="4 5" key="2">
    <citation type="journal article" date="2012" name="Stand. Genomic Sci.">
        <title>Complete genome sequence of the moderately thermophilic mineral-sulfide-oxidizing firmicute Sulfobacillus acidophilus type strain (NAL(T)).</title>
        <authorList>
            <person name="Anderson I."/>
            <person name="Chertkov O."/>
            <person name="Chen A."/>
            <person name="Saunders E."/>
            <person name="Lapidus A."/>
            <person name="Nolan M."/>
            <person name="Lucas S."/>
            <person name="Hammon N."/>
            <person name="Deshpande S."/>
            <person name="Cheng J.F."/>
            <person name="Han C."/>
            <person name="Tapia R."/>
            <person name="Goodwin L.A."/>
            <person name="Pitluck S."/>
            <person name="Liolios K."/>
            <person name="Pagani I."/>
            <person name="Ivanova N."/>
            <person name="Mikhailova N."/>
            <person name="Pati A."/>
            <person name="Palaniappan K."/>
            <person name="Land M."/>
            <person name="Pan C."/>
            <person name="Rohde M."/>
            <person name="Pukall R."/>
            <person name="Goker M."/>
            <person name="Detter J.C."/>
            <person name="Woyke T."/>
            <person name="Bristow J."/>
            <person name="Eisen J.A."/>
            <person name="Markowitz V."/>
            <person name="Hugenholtz P."/>
            <person name="Kyrpides N.C."/>
            <person name="Klenk H.P."/>
            <person name="Mavromatis K."/>
        </authorList>
    </citation>
    <scope>NUCLEOTIDE SEQUENCE [LARGE SCALE GENOMIC DNA]</scope>
    <source>
        <strain evidence="5">ATCC 700253 / DSM 10332 / NAL</strain>
    </source>
</reference>
<sequence>MPGHPVALITGGTRGIGLAIAQRLAREGYALGLLYLRHHRQAKAAEDQLSEKVPVSVIRADVRDPEAMADAARHVSTRYGPITLAVHNAAQGVARPLLDTRWRHFEFTMAVNAWGFVTLAQAAVPFMSEGGHLMGISSLGAARSYPDYGLVGASKAALESLARQFARELGPQNIRVNVIAAGPMESEALHHFTDGPNWLQTFQSRAPLHQPLLPADVAEAVWCLARQPMVTGQVFTVDGGYSAMA</sequence>
<dbReference type="PANTHER" id="PTHR43639:SF1">
    <property type="entry name" value="SHORT-CHAIN DEHYDROGENASE_REDUCTASE FAMILY PROTEIN"/>
    <property type="match status" value="1"/>
</dbReference>
<evidence type="ECO:0000256" key="1">
    <source>
        <dbReference type="ARBA" id="ARBA00006484"/>
    </source>
</evidence>
<dbReference type="KEGG" id="sap:Sulac_0799"/>
<keyword evidence="2 4" id="KW-0560">Oxidoreductase</keyword>
<dbReference type="GO" id="GO:0004318">
    <property type="term" value="F:enoyl-[acyl-carrier-protein] reductase (NADH) activity"/>
    <property type="evidence" value="ECO:0007669"/>
    <property type="project" value="UniProtKB-EC"/>
</dbReference>
<accession>G8U169</accession>
<dbReference type="SMART" id="SM00822">
    <property type="entry name" value="PKS_KR"/>
    <property type="match status" value="1"/>
</dbReference>